<evidence type="ECO:0000256" key="1">
    <source>
        <dbReference type="SAM" id="Coils"/>
    </source>
</evidence>
<feature type="coiled-coil region" evidence="1">
    <location>
        <begin position="142"/>
        <end position="169"/>
    </location>
</feature>
<dbReference type="Proteomes" id="UP000233551">
    <property type="component" value="Unassembled WGS sequence"/>
</dbReference>
<dbReference type="AlphaFoldDB" id="A0A2I0JNT0"/>
<organism evidence="2 3">
    <name type="scientific">Punica granatum</name>
    <name type="common">Pomegranate</name>
    <dbReference type="NCBI Taxonomy" id="22663"/>
    <lineage>
        <taxon>Eukaryota</taxon>
        <taxon>Viridiplantae</taxon>
        <taxon>Streptophyta</taxon>
        <taxon>Embryophyta</taxon>
        <taxon>Tracheophyta</taxon>
        <taxon>Spermatophyta</taxon>
        <taxon>Magnoliopsida</taxon>
        <taxon>eudicotyledons</taxon>
        <taxon>Gunneridae</taxon>
        <taxon>Pentapetalae</taxon>
        <taxon>rosids</taxon>
        <taxon>malvids</taxon>
        <taxon>Myrtales</taxon>
        <taxon>Lythraceae</taxon>
        <taxon>Punica</taxon>
    </lineage>
</organism>
<accession>A0A2I0JNT0</accession>
<dbReference type="EMBL" id="PGOL01001466">
    <property type="protein sequence ID" value="PKI57929.1"/>
    <property type="molecule type" value="Genomic_DNA"/>
</dbReference>
<evidence type="ECO:0000313" key="2">
    <source>
        <dbReference type="EMBL" id="PKI57929.1"/>
    </source>
</evidence>
<keyword evidence="3" id="KW-1185">Reference proteome</keyword>
<evidence type="ECO:0000313" key="3">
    <source>
        <dbReference type="Proteomes" id="UP000233551"/>
    </source>
</evidence>
<keyword evidence="1" id="KW-0175">Coiled coil</keyword>
<comment type="caution">
    <text evidence="2">The sequence shown here is derived from an EMBL/GenBank/DDBJ whole genome shotgun (WGS) entry which is preliminary data.</text>
</comment>
<reference evidence="2 3" key="1">
    <citation type="submission" date="2017-11" db="EMBL/GenBank/DDBJ databases">
        <title>De-novo sequencing of pomegranate (Punica granatum L.) genome.</title>
        <authorList>
            <person name="Akparov Z."/>
            <person name="Amiraslanov A."/>
            <person name="Hajiyeva S."/>
            <person name="Abbasov M."/>
            <person name="Kaur K."/>
            <person name="Hamwieh A."/>
            <person name="Solovyev V."/>
            <person name="Salamov A."/>
            <person name="Braich B."/>
            <person name="Kosarev P."/>
            <person name="Mahmoud A."/>
            <person name="Hajiyev E."/>
            <person name="Babayeva S."/>
            <person name="Izzatullayeva V."/>
            <person name="Mammadov A."/>
            <person name="Mammadov A."/>
            <person name="Sharifova S."/>
            <person name="Ojaghi J."/>
            <person name="Eynullazada K."/>
            <person name="Bayramov B."/>
            <person name="Abdulazimova A."/>
            <person name="Shahmuradov I."/>
        </authorList>
    </citation>
    <scope>NUCLEOTIDE SEQUENCE [LARGE SCALE GENOMIC DNA]</scope>
    <source>
        <strain evidence="3">cv. AG2017</strain>
        <tissue evidence="2">Leaf</tissue>
    </source>
</reference>
<gene>
    <name evidence="2" type="ORF">CRG98_021678</name>
</gene>
<sequence length="176" mass="20360">MEALHVRINTRAVFVGRSLESRRPHDHRMSPELWVIRQLDGLQDIPAEADRLPYRIQWADSTSTAPARFLQIREIRHQRDTSIIQRLYFPEHPTDEERALSATLAYVAQFHLRGSVSPQRPQTIPILRAAPTATLEAVSSVQAAMRTELQSIKEERDRLRCELVDSRAEVVDYREL</sequence>
<name>A0A2I0JNT0_PUNGR</name>
<protein>
    <submittedName>
        <fullName evidence="2">Uncharacterized protein</fullName>
    </submittedName>
</protein>
<proteinExistence type="predicted"/>